<organism evidence="2 3">
    <name type="scientific">Gelatiniphilus marinus</name>
    <dbReference type="NCBI Taxonomy" id="1759464"/>
    <lineage>
        <taxon>Bacteria</taxon>
        <taxon>Pseudomonadati</taxon>
        <taxon>Bacteroidota</taxon>
        <taxon>Flavobacteriia</taxon>
        <taxon>Flavobacteriales</taxon>
        <taxon>Flavobacteriaceae</taxon>
        <taxon>Gelatiniphilus</taxon>
    </lineage>
</organism>
<feature type="domain" description="Carrier" evidence="1">
    <location>
        <begin position="1"/>
        <end position="79"/>
    </location>
</feature>
<keyword evidence="3" id="KW-1185">Reference proteome</keyword>
<evidence type="ECO:0000313" key="3">
    <source>
        <dbReference type="Proteomes" id="UP001597441"/>
    </source>
</evidence>
<dbReference type="Proteomes" id="UP001597441">
    <property type="component" value="Unassembled WGS sequence"/>
</dbReference>
<name>A0ABW5JND1_9FLAO</name>
<evidence type="ECO:0000259" key="1">
    <source>
        <dbReference type="PROSITE" id="PS50075"/>
    </source>
</evidence>
<sequence length="83" mass="9476">MTKEIILEKISAAFTKILEHSNFKLEDNTTANDVDGWESITHMLIITEIEQMFGIKFKLMDLMNMDNIGDLIASIEKETSNPN</sequence>
<dbReference type="RefSeq" id="WP_388013605.1">
    <property type="nucleotide sequence ID" value="NZ_JBHUDT010000001.1"/>
</dbReference>
<comment type="caution">
    <text evidence="2">The sequence shown here is derived from an EMBL/GenBank/DDBJ whole genome shotgun (WGS) entry which is preliminary data.</text>
</comment>
<dbReference type="InterPro" id="IPR036736">
    <property type="entry name" value="ACP-like_sf"/>
</dbReference>
<dbReference type="SUPFAM" id="SSF47336">
    <property type="entry name" value="ACP-like"/>
    <property type="match status" value="1"/>
</dbReference>
<dbReference type="Gene3D" id="1.10.1200.10">
    <property type="entry name" value="ACP-like"/>
    <property type="match status" value="1"/>
</dbReference>
<reference evidence="3" key="1">
    <citation type="journal article" date="2019" name="Int. J. Syst. Evol. Microbiol.">
        <title>The Global Catalogue of Microorganisms (GCM) 10K type strain sequencing project: providing services to taxonomists for standard genome sequencing and annotation.</title>
        <authorList>
            <consortium name="The Broad Institute Genomics Platform"/>
            <consortium name="The Broad Institute Genome Sequencing Center for Infectious Disease"/>
            <person name="Wu L."/>
            <person name="Ma J."/>
        </authorList>
    </citation>
    <scope>NUCLEOTIDE SEQUENCE [LARGE SCALE GENOMIC DNA]</scope>
    <source>
        <strain evidence="3">KCTC 42903</strain>
    </source>
</reference>
<proteinExistence type="predicted"/>
<dbReference type="InterPro" id="IPR009081">
    <property type="entry name" value="PP-bd_ACP"/>
</dbReference>
<dbReference type="Pfam" id="PF00550">
    <property type="entry name" value="PP-binding"/>
    <property type="match status" value="1"/>
</dbReference>
<accession>A0ABW5JND1</accession>
<dbReference type="EMBL" id="JBHULK010000001">
    <property type="protein sequence ID" value="MFD2533970.1"/>
    <property type="molecule type" value="Genomic_DNA"/>
</dbReference>
<dbReference type="PROSITE" id="PS50075">
    <property type="entry name" value="CARRIER"/>
    <property type="match status" value="1"/>
</dbReference>
<evidence type="ECO:0000313" key="2">
    <source>
        <dbReference type="EMBL" id="MFD2533970.1"/>
    </source>
</evidence>
<protein>
    <submittedName>
        <fullName evidence="2">Acyl carrier protein</fullName>
    </submittedName>
</protein>
<gene>
    <name evidence="2" type="ORF">ACFSQS_02550</name>
</gene>